<sequence length="282" mass="32276">MDLGIAQWNDSRGDRPHSHQPKVELARCLSSSILLQWLRSPPPSSEDTIQSQAGKESLSQYCKKKFVVYEEDPTYDYDRLLKGLRACGECASVTSEKNLERISKTTRELLERRRFLRQDPNATHLERLIANASCRTALQEDLRKYRQAKILEAAEVRRSLKKCRRDLCEYHVPLAALLNEDGTPTSSRYKMGSIVKNYYTNLFRSSTPVPMPVVPTGDVPPRILPAEVRTTIQTMKTSTAPGPDHLSVEFLRAGGQRLHEILASHLTSYLQKERIPNQWKEW</sequence>
<dbReference type="Proteomes" id="UP001176961">
    <property type="component" value="Unassembled WGS sequence"/>
</dbReference>
<gene>
    <name evidence="2" type="ORF">CYNAS_LOCUS21560</name>
</gene>
<evidence type="ECO:0000256" key="1">
    <source>
        <dbReference type="SAM" id="MobiDB-lite"/>
    </source>
</evidence>
<organism evidence="2 3">
    <name type="scientific">Cylicocyclus nassatus</name>
    <name type="common">Nematode worm</name>
    <dbReference type="NCBI Taxonomy" id="53992"/>
    <lineage>
        <taxon>Eukaryota</taxon>
        <taxon>Metazoa</taxon>
        <taxon>Ecdysozoa</taxon>
        <taxon>Nematoda</taxon>
        <taxon>Chromadorea</taxon>
        <taxon>Rhabditida</taxon>
        <taxon>Rhabditina</taxon>
        <taxon>Rhabditomorpha</taxon>
        <taxon>Strongyloidea</taxon>
        <taxon>Strongylidae</taxon>
        <taxon>Cylicocyclus</taxon>
    </lineage>
</organism>
<feature type="region of interest" description="Disordered" evidence="1">
    <location>
        <begin position="1"/>
        <end position="21"/>
    </location>
</feature>
<feature type="compositionally biased region" description="Basic and acidic residues" evidence="1">
    <location>
        <begin position="11"/>
        <end position="21"/>
    </location>
</feature>
<protein>
    <submittedName>
        <fullName evidence="2">Uncharacterized protein</fullName>
    </submittedName>
</protein>
<dbReference type="EMBL" id="CATQJL010000326">
    <property type="protein sequence ID" value="CAJ0609577.1"/>
    <property type="molecule type" value="Genomic_DNA"/>
</dbReference>
<name>A0AA36MHP9_CYLNA</name>
<evidence type="ECO:0000313" key="2">
    <source>
        <dbReference type="EMBL" id="CAJ0609577.1"/>
    </source>
</evidence>
<proteinExistence type="predicted"/>
<evidence type="ECO:0000313" key="3">
    <source>
        <dbReference type="Proteomes" id="UP001176961"/>
    </source>
</evidence>
<comment type="caution">
    <text evidence="2">The sequence shown here is derived from an EMBL/GenBank/DDBJ whole genome shotgun (WGS) entry which is preliminary data.</text>
</comment>
<accession>A0AA36MHP9</accession>
<dbReference type="AlphaFoldDB" id="A0AA36MHP9"/>
<keyword evidence="3" id="KW-1185">Reference proteome</keyword>
<reference evidence="2" key="1">
    <citation type="submission" date="2023-07" db="EMBL/GenBank/DDBJ databases">
        <authorList>
            <consortium name="CYATHOMIX"/>
        </authorList>
    </citation>
    <scope>NUCLEOTIDE SEQUENCE</scope>
    <source>
        <strain evidence="2">N/A</strain>
    </source>
</reference>